<evidence type="ECO:0000256" key="4">
    <source>
        <dbReference type="ARBA" id="ARBA00023163"/>
    </source>
</evidence>
<accession>A0AAD5L1T0</accession>
<dbReference type="Proteomes" id="UP000820818">
    <property type="component" value="Linkage Group LG1"/>
</dbReference>
<dbReference type="PROSITE" id="PS50097">
    <property type="entry name" value="BTB"/>
    <property type="match status" value="1"/>
</dbReference>
<gene>
    <name evidence="9" type="ORF">GHT06_008677</name>
</gene>
<dbReference type="InterPro" id="IPR011333">
    <property type="entry name" value="SKP1/BTB/POZ_sf"/>
</dbReference>
<feature type="compositionally biased region" description="Low complexity" evidence="7">
    <location>
        <begin position="483"/>
        <end position="517"/>
    </location>
</feature>
<feature type="region of interest" description="Disordered" evidence="7">
    <location>
        <begin position="137"/>
        <end position="306"/>
    </location>
</feature>
<keyword evidence="2" id="KW-0805">Transcription regulation</keyword>
<keyword evidence="4" id="KW-0804">Transcription</keyword>
<evidence type="ECO:0000313" key="10">
    <source>
        <dbReference type="Proteomes" id="UP000820818"/>
    </source>
</evidence>
<evidence type="ECO:0000256" key="6">
    <source>
        <dbReference type="ARBA" id="ARBA00058541"/>
    </source>
</evidence>
<dbReference type="GO" id="GO:0006357">
    <property type="term" value="P:regulation of transcription by RNA polymerase II"/>
    <property type="evidence" value="ECO:0007669"/>
    <property type="project" value="TreeGrafter"/>
</dbReference>
<keyword evidence="5" id="KW-0539">Nucleus</keyword>
<evidence type="ECO:0000256" key="5">
    <source>
        <dbReference type="ARBA" id="ARBA00023242"/>
    </source>
</evidence>
<keyword evidence="10" id="KW-1185">Reference proteome</keyword>
<feature type="region of interest" description="Disordered" evidence="7">
    <location>
        <begin position="585"/>
        <end position="618"/>
    </location>
</feature>
<evidence type="ECO:0000256" key="7">
    <source>
        <dbReference type="SAM" id="MobiDB-lite"/>
    </source>
</evidence>
<dbReference type="InterPro" id="IPR051095">
    <property type="entry name" value="Dros_DevTransReg"/>
</dbReference>
<feature type="compositionally biased region" description="Polar residues" evidence="7">
    <location>
        <begin position="176"/>
        <end position="187"/>
    </location>
</feature>
<dbReference type="Gene3D" id="3.30.710.10">
    <property type="entry name" value="Potassium Channel Kv1.1, Chain A"/>
    <property type="match status" value="1"/>
</dbReference>
<dbReference type="SUPFAM" id="SSF46689">
    <property type="entry name" value="Homeodomain-like"/>
    <property type="match status" value="1"/>
</dbReference>
<dbReference type="AlphaFoldDB" id="A0AAD5L1T0"/>
<dbReference type="Gene3D" id="1.10.10.60">
    <property type="entry name" value="Homeodomain-like"/>
    <property type="match status" value="1"/>
</dbReference>
<evidence type="ECO:0000313" key="9">
    <source>
        <dbReference type="EMBL" id="KAI9564936.1"/>
    </source>
</evidence>
<dbReference type="CDD" id="cd18315">
    <property type="entry name" value="BTB_POZ_BAB-like"/>
    <property type="match status" value="1"/>
</dbReference>
<dbReference type="PANTHER" id="PTHR23110">
    <property type="entry name" value="BTB DOMAIN TRANSCRIPTION FACTOR"/>
    <property type="match status" value="1"/>
</dbReference>
<dbReference type="GO" id="GO:0005634">
    <property type="term" value="C:nucleus"/>
    <property type="evidence" value="ECO:0007669"/>
    <property type="project" value="UniProtKB-SubCell"/>
</dbReference>
<feature type="domain" description="BTB" evidence="8">
    <location>
        <begin position="46"/>
        <end position="111"/>
    </location>
</feature>
<evidence type="ECO:0000256" key="2">
    <source>
        <dbReference type="ARBA" id="ARBA00023015"/>
    </source>
</evidence>
<proteinExistence type="predicted"/>
<evidence type="ECO:0000259" key="8">
    <source>
        <dbReference type="PROSITE" id="PS50097"/>
    </source>
</evidence>
<comment type="subcellular location">
    <subcellularLocation>
        <location evidence="1">Nucleus</location>
    </subcellularLocation>
</comment>
<dbReference type="InterPro" id="IPR009057">
    <property type="entry name" value="Homeodomain-like_sf"/>
</dbReference>
<evidence type="ECO:0000256" key="3">
    <source>
        <dbReference type="ARBA" id="ARBA00023125"/>
    </source>
</evidence>
<comment type="caution">
    <text evidence="9">The sequence shown here is derived from an EMBL/GenBank/DDBJ whole genome shotgun (WGS) entry which is preliminary data.</text>
</comment>
<feature type="compositionally biased region" description="Basic and acidic residues" evidence="7">
    <location>
        <begin position="137"/>
        <end position="148"/>
    </location>
</feature>
<dbReference type="Pfam" id="PF05225">
    <property type="entry name" value="HTH_psq"/>
    <property type="match status" value="1"/>
</dbReference>
<feature type="compositionally biased region" description="Low complexity" evidence="7">
    <location>
        <begin position="226"/>
        <end position="244"/>
    </location>
</feature>
<dbReference type="PANTHER" id="PTHR23110:SF109">
    <property type="entry name" value="FI07618P-RELATED"/>
    <property type="match status" value="1"/>
</dbReference>
<dbReference type="InterPro" id="IPR007889">
    <property type="entry name" value="HTH_Psq"/>
</dbReference>
<dbReference type="GO" id="GO:0003680">
    <property type="term" value="F:minor groove of adenine-thymine-rich DNA binding"/>
    <property type="evidence" value="ECO:0007669"/>
    <property type="project" value="UniProtKB-ARBA"/>
</dbReference>
<dbReference type="Pfam" id="PF00651">
    <property type="entry name" value="BTB"/>
    <property type="match status" value="1"/>
</dbReference>
<feature type="region of interest" description="Disordered" evidence="7">
    <location>
        <begin position="483"/>
        <end position="528"/>
    </location>
</feature>
<feature type="compositionally biased region" description="Pro residues" evidence="7">
    <location>
        <begin position="270"/>
        <end position="279"/>
    </location>
</feature>
<name>A0AAD5L1T0_9CRUS</name>
<dbReference type="SMART" id="SM00225">
    <property type="entry name" value="BTB"/>
    <property type="match status" value="1"/>
</dbReference>
<organism evidence="9 10">
    <name type="scientific">Daphnia sinensis</name>
    <dbReference type="NCBI Taxonomy" id="1820382"/>
    <lineage>
        <taxon>Eukaryota</taxon>
        <taxon>Metazoa</taxon>
        <taxon>Ecdysozoa</taxon>
        <taxon>Arthropoda</taxon>
        <taxon>Crustacea</taxon>
        <taxon>Branchiopoda</taxon>
        <taxon>Diplostraca</taxon>
        <taxon>Cladocera</taxon>
        <taxon>Anomopoda</taxon>
        <taxon>Daphniidae</taxon>
        <taxon>Daphnia</taxon>
        <taxon>Daphnia similis group</taxon>
    </lineage>
</organism>
<sequence>MSSKMASTSSSSSSGGSSPHLCLRWNNYQSNLTSVFDQLLQNETFVDVTLAADGHAIKAHRMVLSACSPYFQHLFFDNPCQHPIVILKDTRWPELKAIVEYMYRGEISVAQEELTSLLRVAETLKIRGLSELNSDRHAAAAAADDRSESSPQASVHPTNLAGPSSSASSGPAAVRRQTQSPSWTSLPHHQGVWPSHVMDEEMATTPSPTPAPASRSSGVKRRRVSGSESPLGGASSPAAASTPGMHHQHHEEASLDHHDGPLSLVGHQQQPPPPPPPHSPVAAPQALTQAPPPSSLQHPLAHSDDLDIKPGIAELIREEERARMLEGTHPWLTASPSVLSESLVQWRSKAPSWSKETLQEAINSIVTQKMRFTQASSHFNIPKGTLYDNILGKSKRMLVLDELGLDAQDEEAVLDFCCETSVMPYNRRTNKSLESIVAFVEKLKQSKGQPSFKLGNLMGFRWWWAFCKKHNIVSLFYVKNNNNNKSSKNKNNNNNNRSSPSSASSASSGSSNNNNLSPSPPDELIPENLSKPFEEELPVGGGNHMTVAAAAAAAASAFRSINNNNIHLSQAFQLSHAFLLQQQRQNHRHNLRSRTHSVDHDQGDESDPEPENLSVHRA</sequence>
<keyword evidence="3" id="KW-0238">DNA-binding</keyword>
<dbReference type="InterPro" id="IPR000210">
    <property type="entry name" value="BTB/POZ_dom"/>
</dbReference>
<dbReference type="GO" id="GO:0046660">
    <property type="term" value="P:female sex differentiation"/>
    <property type="evidence" value="ECO:0007669"/>
    <property type="project" value="UniProtKB-ARBA"/>
</dbReference>
<feature type="compositionally biased region" description="Low complexity" evidence="7">
    <location>
        <begin position="280"/>
        <end position="289"/>
    </location>
</feature>
<evidence type="ECO:0000256" key="1">
    <source>
        <dbReference type="ARBA" id="ARBA00004123"/>
    </source>
</evidence>
<comment type="function">
    <text evidence="6">Probably acts as a transcriptional regulator. Required for the specification of the tarsal segment. Also involved in antenna development.</text>
</comment>
<reference evidence="9 10" key="1">
    <citation type="submission" date="2022-05" db="EMBL/GenBank/DDBJ databases">
        <title>A multi-omics perspective on studying reproductive biology in Daphnia sinensis.</title>
        <authorList>
            <person name="Jia J."/>
        </authorList>
    </citation>
    <scope>NUCLEOTIDE SEQUENCE [LARGE SCALE GENOMIC DNA]</scope>
    <source>
        <strain evidence="9 10">WSL</strain>
    </source>
</reference>
<protein>
    <submittedName>
        <fullName evidence="9">Bric a brac-like protein</fullName>
    </submittedName>
</protein>
<feature type="compositionally biased region" description="Low complexity" evidence="7">
    <location>
        <begin position="161"/>
        <end position="173"/>
    </location>
</feature>
<dbReference type="EMBL" id="WJBH02000001">
    <property type="protein sequence ID" value="KAI9564936.1"/>
    <property type="molecule type" value="Genomic_DNA"/>
</dbReference>
<feature type="compositionally biased region" description="Basic residues" evidence="7">
    <location>
        <begin position="585"/>
        <end position="595"/>
    </location>
</feature>
<dbReference type="SUPFAM" id="SSF54695">
    <property type="entry name" value="POZ domain"/>
    <property type="match status" value="1"/>
</dbReference>
<feature type="compositionally biased region" description="Basic and acidic residues" evidence="7">
    <location>
        <begin position="249"/>
        <end position="260"/>
    </location>
</feature>
<dbReference type="FunFam" id="3.30.710.10:FF:000120">
    <property type="entry name" value="Bric a brac 2, isoform B"/>
    <property type="match status" value="1"/>
</dbReference>